<keyword evidence="1" id="KW-0808">Transferase</keyword>
<dbReference type="RefSeq" id="WP_242944819.1">
    <property type="nucleotide sequence ID" value="NZ_CBML010000006.1"/>
</dbReference>
<gene>
    <name evidence="1" type="ORF">CCH01_22860</name>
</gene>
<dbReference type="AlphaFoldDB" id="A0A1U6JQ37"/>
<protein>
    <submittedName>
        <fullName evidence="1">Amidophosphoribosyltransferase</fullName>
    </submittedName>
</protein>
<proteinExistence type="predicted"/>
<evidence type="ECO:0000313" key="1">
    <source>
        <dbReference type="EMBL" id="SLK22153.1"/>
    </source>
</evidence>
<accession>A0A1U6JQ37</accession>
<evidence type="ECO:0000313" key="2">
    <source>
        <dbReference type="Proteomes" id="UP000190476"/>
    </source>
</evidence>
<dbReference type="Proteomes" id="UP000190476">
    <property type="component" value="Chromosome I"/>
</dbReference>
<name>A0A1U6JQ37_9CLOT</name>
<keyword evidence="2" id="KW-1185">Reference proteome</keyword>
<dbReference type="GeneID" id="71453701"/>
<sequence>MGKRFIKILKNIIEYVLDIIYPPESQCIYCYKEDYIGLCPQCLTKIKRVNDENEIKSFAYYNGVVKKLILELKYKNNFYQQKF</sequence>
<keyword evidence="1" id="KW-0328">Glycosyltransferase</keyword>
<dbReference type="STRING" id="1351755.CCH01_22860"/>
<dbReference type="GO" id="GO:0016757">
    <property type="term" value="F:glycosyltransferase activity"/>
    <property type="evidence" value="ECO:0007669"/>
    <property type="project" value="UniProtKB-KW"/>
</dbReference>
<reference evidence="2" key="1">
    <citation type="submission" date="2017-03" db="EMBL/GenBank/DDBJ databases">
        <authorList>
            <person name="Falquet L."/>
            <person name="Falquet L."/>
        </authorList>
    </citation>
    <scope>NUCLEOTIDE SEQUENCE [LARGE SCALE GENOMIC DNA]</scope>
</reference>
<dbReference type="EMBL" id="LT799839">
    <property type="protein sequence ID" value="SLK22153.1"/>
    <property type="molecule type" value="Genomic_DNA"/>
</dbReference>
<organism evidence="1 2">
    <name type="scientific">Clostridium chauvoei JF4335</name>
    <dbReference type="NCBI Taxonomy" id="1351755"/>
    <lineage>
        <taxon>Bacteria</taxon>
        <taxon>Bacillati</taxon>
        <taxon>Bacillota</taxon>
        <taxon>Clostridia</taxon>
        <taxon>Eubacteriales</taxon>
        <taxon>Clostridiaceae</taxon>
        <taxon>Clostridium</taxon>
    </lineage>
</organism>